<protein>
    <submittedName>
        <fullName evidence="1">Uncharacterized protein</fullName>
    </submittedName>
</protein>
<accession>A0ABR3JS99</accession>
<evidence type="ECO:0000313" key="2">
    <source>
        <dbReference type="Proteomes" id="UP001556367"/>
    </source>
</evidence>
<reference evidence="2" key="1">
    <citation type="submission" date="2024-06" db="EMBL/GenBank/DDBJ databases">
        <title>Multi-omics analyses provide insights into the biosynthesis of the anticancer antibiotic pleurotin in Hohenbuehelia grisea.</title>
        <authorList>
            <person name="Weaver J.A."/>
            <person name="Alberti F."/>
        </authorList>
    </citation>
    <scope>NUCLEOTIDE SEQUENCE [LARGE SCALE GENOMIC DNA]</scope>
    <source>
        <strain evidence="2">T-177</strain>
    </source>
</reference>
<evidence type="ECO:0000313" key="1">
    <source>
        <dbReference type="EMBL" id="KAL0958402.1"/>
    </source>
</evidence>
<comment type="caution">
    <text evidence="1">The sequence shown here is derived from an EMBL/GenBank/DDBJ whole genome shotgun (WGS) entry which is preliminary data.</text>
</comment>
<gene>
    <name evidence="1" type="ORF">HGRIS_000543</name>
</gene>
<name>A0ABR3JS99_9AGAR</name>
<organism evidence="1 2">
    <name type="scientific">Hohenbuehelia grisea</name>
    <dbReference type="NCBI Taxonomy" id="104357"/>
    <lineage>
        <taxon>Eukaryota</taxon>
        <taxon>Fungi</taxon>
        <taxon>Dikarya</taxon>
        <taxon>Basidiomycota</taxon>
        <taxon>Agaricomycotina</taxon>
        <taxon>Agaricomycetes</taxon>
        <taxon>Agaricomycetidae</taxon>
        <taxon>Agaricales</taxon>
        <taxon>Pleurotineae</taxon>
        <taxon>Pleurotaceae</taxon>
        <taxon>Hohenbuehelia</taxon>
    </lineage>
</organism>
<sequence length="96" mass="11014">MSRKKNDEKKPLGRQSWAKGDKLTFLEGHKDDFLSCVGTDDIGKFYTRITRSFLQTFGYENVFDETARLPPDTQLVVGDADQHLKTFKDLRNVSIS</sequence>
<dbReference type="EMBL" id="JASNQZ010000004">
    <property type="protein sequence ID" value="KAL0958402.1"/>
    <property type="molecule type" value="Genomic_DNA"/>
</dbReference>
<dbReference type="Proteomes" id="UP001556367">
    <property type="component" value="Unassembled WGS sequence"/>
</dbReference>
<proteinExistence type="predicted"/>
<keyword evidence="2" id="KW-1185">Reference proteome</keyword>